<feature type="region of interest" description="Disordered" evidence="1">
    <location>
        <begin position="1"/>
        <end position="47"/>
    </location>
</feature>
<dbReference type="EMBL" id="BAAAEN010000020">
    <property type="protein sequence ID" value="GAA0521043.1"/>
    <property type="molecule type" value="Genomic_DNA"/>
</dbReference>
<gene>
    <name evidence="2" type="ORF">GCM10009097_43210</name>
</gene>
<reference evidence="2 3" key="1">
    <citation type="journal article" date="2019" name="Int. J. Syst. Evol. Microbiol.">
        <title>The Global Catalogue of Microorganisms (GCM) 10K type strain sequencing project: providing services to taxonomists for standard genome sequencing and annotation.</title>
        <authorList>
            <consortium name="The Broad Institute Genomics Platform"/>
            <consortium name="The Broad Institute Genome Sequencing Center for Infectious Disease"/>
            <person name="Wu L."/>
            <person name="Ma J."/>
        </authorList>
    </citation>
    <scope>NUCLEOTIDE SEQUENCE [LARGE SCALE GENOMIC DNA]</scope>
    <source>
        <strain evidence="2 3">JCM 14330</strain>
    </source>
</reference>
<evidence type="ECO:0000313" key="3">
    <source>
        <dbReference type="Proteomes" id="UP001501706"/>
    </source>
</evidence>
<accession>A0ABN1CM44</accession>
<keyword evidence="3" id="KW-1185">Reference proteome</keyword>
<protein>
    <submittedName>
        <fullName evidence="2">Uncharacterized protein</fullName>
    </submittedName>
</protein>
<evidence type="ECO:0000256" key="1">
    <source>
        <dbReference type="SAM" id="MobiDB-lite"/>
    </source>
</evidence>
<comment type="caution">
    <text evidence="2">The sequence shown here is derived from an EMBL/GenBank/DDBJ whole genome shotgun (WGS) entry which is preliminary data.</text>
</comment>
<sequence length="131" mass="14186">MPRYAPSFVNGMPGMPPCIGRGPSPGAGQGSDGHEPENQKKMGCTAQPILRHRPDRALTRREVRTTACSVVGGLNRGPAFGHECRKPPFNRRTLLPYNTPAAHAKRRTAIAQGGDRLEKCPVRALNPKRGV</sequence>
<proteinExistence type="predicted"/>
<organism evidence="2 3">
    <name type="scientific">Pigmentiphaga daeguensis</name>
    <dbReference type="NCBI Taxonomy" id="414049"/>
    <lineage>
        <taxon>Bacteria</taxon>
        <taxon>Pseudomonadati</taxon>
        <taxon>Pseudomonadota</taxon>
        <taxon>Betaproteobacteria</taxon>
        <taxon>Burkholderiales</taxon>
        <taxon>Alcaligenaceae</taxon>
        <taxon>Pigmentiphaga</taxon>
    </lineage>
</organism>
<dbReference type="Proteomes" id="UP001501706">
    <property type="component" value="Unassembled WGS sequence"/>
</dbReference>
<evidence type="ECO:0000313" key="2">
    <source>
        <dbReference type="EMBL" id="GAA0521043.1"/>
    </source>
</evidence>
<name>A0ABN1CM44_9BURK</name>